<evidence type="ECO:0000256" key="7">
    <source>
        <dbReference type="ARBA" id="ARBA00023157"/>
    </source>
</evidence>
<dbReference type="InterPro" id="IPR005817">
    <property type="entry name" value="Wnt"/>
</dbReference>
<dbReference type="Gene3D" id="3.30.2460.20">
    <property type="match status" value="1"/>
</dbReference>
<dbReference type="PANTHER" id="PTHR12027:SF91">
    <property type="entry name" value="PROTO-ONCOGENE WNT-1"/>
    <property type="match status" value="1"/>
</dbReference>
<evidence type="ECO:0000256" key="3">
    <source>
        <dbReference type="ARBA" id="ARBA00022473"/>
    </source>
</evidence>
<gene>
    <name evidence="11" type="primary">wnt1</name>
</gene>
<evidence type="ECO:0000256" key="10">
    <source>
        <dbReference type="SAM" id="SignalP"/>
    </source>
</evidence>
<keyword evidence="10" id="KW-0732">Signal</keyword>
<dbReference type="GO" id="GO:0045165">
    <property type="term" value="P:cell fate commitment"/>
    <property type="evidence" value="ECO:0007669"/>
    <property type="project" value="TreeGrafter"/>
</dbReference>
<dbReference type="PANTHER" id="PTHR12027">
    <property type="entry name" value="WNT RELATED"/>
    <property type="match status" value="1"/>
</dbReference>
<dbReference type="InterPro" id="IPR043158">
    <property type="entry name" value="Wnt_C"/>
</dbReference>
<dbReference type="GO" id="GO:0005109">
    <property type="term" value="F:frizzled binding"/>
    <property type="evidence" value="ECO:0007669"/>
    <property type="project" value="TreeGrafter"/>
</dbReference>
<evidence type="ECO:0000256" key="2">
    <source>
        <dbReference type="ARBA" id="ARBA00005683"/>
    </source>
</evidence>
<dbReference type="SMART" id="SM00097">
    <property type="entry name" value="WNT1"/>
    <property type="match status" value="1"/>
</dbReference>
<comment type="subcellular location">
    <subcellularLocation>
        <location evidence="1 9">Secreted</location>
        <location evidence="1 9">Extracellular space</location>
        <location evidence="1 9">Extracellular matrix</location>
    </subcellularLocation>
</comment>
<dbReference type="GO" id="GO:0060070">
    <property type="term" value="P:canonical Wnt signaling pathway"/>
    <property type="evidence" value="ECO:0007669"/>
    <property type="project" value="TreeGrafter"/>
</dbReference>
<dbReference type="PRINTS" id="PR01349">
    <property type="entry name" value="WNTPROTEIN"/>
</dbReference>
<keyword evidence="8" id="KW-0449">Lipoprotein</keyword>
<dbReference type="GO" id="GO:0030182">
    <property type="term" value="P:neuron differentiation"/>
    <property type="evidence" value="ECO:0007669"/>
    <property type="project" value="TreeGrafter"/>
</dbReference>
<dbReference type="InterPro" id="IPR018161">
    <property type="entry name" value="Wnt_CS"/>
</dbReference>
<dbReference type="CDD" id="cd19333">
    <property type="entry name" value="Wnt_Wnt1"/>
    <property type="match status" value="1"/>
</dbReference>
<organism evidence="11">
    <name type="scientific">Platynereis dumerilii</name>
    <name type="common">Dumeril's clam worm</name>
    <dbReference type="NCBI Taxonomy" id="6359"/>
    <lineage>
        <taxon>Eukaryota</taxon>
        <taxon>Metazoa</taxon>
        <taxon>Spiralia</taxon>
        <taxon>Lophotrochozoa</taxon>
        <taxon>Annelida</taxon>
        <taxon>Polychaeta</taxon>
        <taxon>Errantia</taxon>
        <taxon>Phyllodocida</taxon>
        <taxon>Nereididae</taxon>
        <taxon>Platynereis</taxon>
    </lineage>
</organism>
<evidence type="ECO:0000256" key="9">
    <source>
        <dbReference type="RuleBase" id="RU003500"/>
    </source>
</evidence>
<evidence type="ECO:0000256" key="1">
    <source>
        <dbReference type="ARBA" id="ARBA00004498"/>
    </source>
</evidence>
<dbReference type="EMBL" id="AJ491796">
    <property type="protein sequence ID" value="CAD37164.2"/>
    <property type="molecule type" value="mRNA"/>
</dbReference>
<proteinExistence type="evidence at transcript level"/>
<reference evidence="11" key="1">
    <citation type="journal article" date="2002" name="Curr. Biol.">
        <title>Phylogenetic analysis of the Wnt gene family. Insights from lophotrochozoan members.</title>
        <authorList>
            <person name="Prud'homme B."/>
            <person name="Lartillot N."/>
            <person name="Balavoine G."/>
            <person name="Adoutte A."/>
            <person name="Vervoort M."/>
        </authorList>
    </citation>
    <scope>NUCLEOTIDE SEQUENCE</scope>
</reference>
<evidence type="ECO:0000256" key="4">
    <source>
        <dbReference type="ARBA" id="ARBA00022525"/>
    </source>
</evidence>
<evidence type="ECO:0000256" key="8">
    <source>
        <dbReference type="ARBA" id="ARBA00023288"/>
    </source>
</evidence>
<reference evidence="11" key="2">
    <citation type="journal article" date="2010" name="BMC Evol. Biol.">
        <title>Conservation, loss, and redeployment of Wnt ligands in protostomes: implications for understanding the evolution of segment formation.</title>
        <authorList>
            <person name="Janssen R."/>
            <person name="Le Gouar M."/>
            <person name="Pechmann M."/>
            <person name="Poulin F."/>
            <person name="Bolognesi R."/>
            <person name="Schwager E.E."/>
            <person name="Hopfen C."/>
            <person name="Colbourne J.K."/>
            <person name="Budd G.E."/>
            <person name="Brown S.J."/>
            <person name="Prpic N.M."/>
            <person name="Kosiol C."/>
            <person name="Vervoort M."/>
            <person name="Damen W.G."/>
            <person name="Balavoine G."/>
            <person name="McGregor A.P."/>
        </authorList>
    </citation>
    <scope>NUCLEOTIDE SEQUENCE</scope>
</reference>
<keyword evidence="6 9" id="KW-0879">Wnt signaling pathway</keyword>
<name>Q8MPL8_PLADU</name>
<comment type="function">
    <text evidence="9">Ligand for members of the frizzled family of seven transmembrane receptors.</text>
</comment>
<keyword evidence="5" id="KW-0272">Extracellular matrix</keyword>
<accession>Q8MPL8</accession>
<dbReference type="AlphaFoldDB" id="Q8MPL8"/>
<reference evidence="11" key="3">
    <citation type="submission" date="2011-08" db="EMBL/GenBank/DDBJ databases">
        <authorList>
            <person name="Balavoine G."/>
        </authorList>
    </citation>
    <scope>NUCLEOTIDE SEQUENCE</scope>
</reference>
<feature type="chain" id="PRO_5004310787" description="Protein Wnt" evidence="10">
    <location>
        <begin position="25"/>
        <end position="388"/>
    </location>
</feature>
<evidence type="ECO:0000256" key="5">
    <source>
        <dbReference type="ARBA" id="ARBA00022530"/>
    </source>
</evidence>
<feature type="signal peptide" evidence="10">
    <location>
        <begin position="1"/>
        <end position="24"/>
    </location>
</feature>
<keyword evidence="3 9" id="KW-0217">Developmental protein</keyword>
<dbReference type="GO" id="GO:0005615">
    <property type="term" value="C:extracellular space"/>
    <property type="evidence" value="ECO:0007669"/>
    <property type="project" value="TreeGrafter"/>
</dbReference>
<dbReference type="SMR" id="Q8MPL8"/>
<dbReference type="FunFam" id="3.30.2460.20:FF:000001">
    <property type="entry name" value="Wnt homolog"/>
    <property type="match status" value="1"/>
</dbReference>
<evidence type="ECO:0000313" key="11">
    <source>
        <dbReference type="EMBL" id="CAD37164.2"/>
    </source>
</evidence>
<dbReference type="Pfam" id="PF00110">
    <property type="entry name" value="wnt"/>
    <property type="match status" value="1"/>
</dbReference>
<sequence>MAPLRLKMIFAIFIFLQILDFTLPRKKNKIRNVRWWNLAYSISLRDNMLNEVAPIYINPSLQPLTRKQRRVVTRNPGTIVAVAKGARVAIHECQFQFRNRRWNCPTTEDGRGGSIFGDIFKAAGTRETAFIYAVTAAGVTHSVARACSEGSIFTCSCGRRRRIDVTSSLPTSAASIPPAATWEWGGCSDNIEFGQRFSREFVDLVEKGRDLRYMMNLHNNQAGRIHVVSEQHQECKCHGMSGSCTVKTCWMRLAPFRQTGARLKDRFDGAPRVYQGNSGNSRNRNRLQKFNLLPVNPNHKSPGPQDLVYFEESPTFCDENRTLGLQGTTGRQCNVSSIGVDGCDLMCCGRGWVEETYLSKERCNCTFHWCGQVTCHICNRTRVRHLCL</sequence>
<dbReference type="PROSITE" id="PS00246">
    <property type="entry name" value="WNT1"/>
    <property type="match status" value="1"/>
</dbReference>
<keyword evidence="4" id="KW-0964">Secreted</keyword>
<protein>
    <recommendedName>
        <fullName evidence="9">Protein Wnt</fullName>
    </recommendedName>
</protein>
<comment type="similarity">
    <text evidence="2 9">Belongs to the Wnt family.</text>
</comment>
<dbReference type="GO" id="GO:0005125">
    <property type="term" value="F:cytokine activity"/>
    <property type="evidence" value="ECO:0007669"/>
    <property type="project" value="TreeGrafter"/>
</dbReference>
<keyword evidence="7" id="KW-1015">Disulfide bond</keyword>
<evidence type="ECO:0000256" key="6">
    <source>
        <dbReference type="ARBA" id="ARBA00022687"/>
    </source>
</evidence>